<protein>
    <submittedName>
        <fullName evidence="1">Uncharacterized protein</fullName>
    </submittedName>
</protein>
<dbReference type="AlphaFoldDB" id="A0A9D4HVV5"/>
<reference evidence="1" key="1">
    <citation type="journal article" date="2019" name="bioRxiv">
        <title>The Genome of the Zebra Mussel, Dreissena polymorpha: A Resource for Invasive Species Research.</title>
        <authorList>
            <person name="McCartney M.A."/>
            <person name="Auch B."/>
            <person name="Kono T."/>
            <person name="Mallez S."/>
            <person name="Zhang Y."/>
            <person name="Obille A."/>
            <person name="Becker A."/>
            <person name="Abrahante J.E."/>
            <person name="Garbe J."/>
            <person name="Badalamenti J.P."/>
            <person name="Herman A."/>
            <person name="Mangelson H."/>
            <person name="Liachko I."/>
            <person name="Sullivan S."/>
            <person name="Sone E.D."/>
            <person name="Koren S."/>
            <person name="Silverstein K.A.T."/>
            <person name="Beckman K.B."/>
            <person name="Gohl D.M."/>
        </authorList>
    </citation>
    <scope>NUCLEOTIDE SEQUENCE</scope>
    <source>
        <strain evidence="1">Duluth1</strain>
        <tissue evidence="1">Whole animal</tissue>
    </source>
</reference>
<proteinExistence type="predicted"/>
<dbReference type="EMBL" id="JAIWYP010000011">
    <property type="protein sequence ID" value="KAH3734739.1"/>
    <property type="molecule type" value="Genomic_DNA"/>
</dbReference>
<evidence type="ECO:0000313" key="2">
    <source>
        <dbReference type="Proteomes" id="UP000828390"/>
    </source>
</evidence>
<gene>
    <name evidence="1" type="ORF">DPMN_041184</name>
</gene>
<dbReference type="Proteomes" id="UP000828390">
    <property type="component" value="Unassembled WGS sequence"/>
</dbReference>
<accession>A0A9D4HVV5</accession>
<organism evidence="1 2">
    <name type="scientific">Dreissena polymorpha</name>
    <name type="common">Zebra mussel</name>
    <name type="synonym">Mytilus polymorpha</name>
    <dbReference type="NCBI Taxonomy" id="45954"/>
    <lineage>
        <taxon>Eukaryota</taxon>
        <taxon>Metazoa</taxon>
        <taxon>Spiralia</taxon>
        <taxon>Lophotrochozoa</taxon>
        <taxon>Mollusca</taxon>
        <taxon>Bivalvia</taxon>
        <taxon>Autobranchia</taxon>
        <taxon>Heteroconchia</taxon>
        <taxon>Euheterodonta</taxon>
        <taxon>Imparidentia</taxon>
        <taxon>Neoheterodontei</taxon>
        <taxon>Myida</taxon>
        <taxon>Dreissenoidea</taxon>
        <taxon>Dreissenidae</taxon>
        <taxon>Dreissena</taxon>
    </lineage>
</organism>
<sequence>MHVAIGGESLAEDFLEDSEESPSGKVIVRKRIVVSIYHMMRVGYGHFLGRLC</sequence>
<keyword evidence="2" id="KW-1185">Reference proteome</keyword>
<evidence type="ECO:0000313" key="1">
    <source>
        <dbReference type="EMBL" id="KAH3734739.1"/>
    </source>
</evidence>
<reference evidence="1" key="2">
    <citation type="submission" date="2020-11" db="EMBL/GenBank/DDBJ databases">
        <authorList>
            <person name="McCartney M.A."/>
            <person name="Auch B."/>
            <person name="Kono T."/>
            <person name="Mallez S."/>
            <person name="Becker A."/>
            <person name="Gohl D.M."/>
            <person name="Silverstein K.A.T."/>
            <person name="Koren S."/>
            <person name="Bechman K.B."/>
            <person name="Herman A."/>
            <person name="Abrahante J.E."/>
            <person name="Garbe J."/>
        </authorList>
    </citation>
    <scope>NUCLEOTIDE SEQUENCE</scope>
    <source>
        <strain evidence="1">Duluth1</strain>
        <tissue evidence="1">Whole animal</tissue>
    </source>
</reference>
<comment type="caution">
    <text evidence="1">The sequence shown here is derived from an EMBL/GenBank/DDBJ whole genome shotgun (WGS) entry which is preliminary data.</text>
</comment>
<name>A0A9D4HVV5_DREPO</name>